<dbReference type="AlphaFoldDB" id="A0A9P6VNH1"/>
<dbReference type="SMART" id="SM00382">
    <property type="entry name" value="AAA"/>
    <property type="match status" value="1"/>
</dbReference>
<dbReference type="PANTHER" id="PTHR46411">
    <property type="entry name" value="FAMILY ATPASE, PUTATIVE-RELATED"/>
    <property type="match status" value="1"/>
</dbReference>
<evidence type="ECO:0000259" key="2">
    <source>
        <dbReference type="SMART" id="SM00382"/>
    </source>
</evidence>
<feature type="region of interest" description="Disordered" evidence="1">
    <location>
        <begin position="1"/>
        <end position="38"/>
    </location>
</feature>
<feature type="compositionally biased region" description="Acidic residues" evidence="1">
    <location>
        <begin position="12"/>
        <end position="26"/>
    </location>
</feature>
<dbReference type="SUPFAM" id="SSF52540">
    <property type="entry name" value="P-loop containing nucleoside triphosphate hydrolases"/>
    <property type="match status" value="1"/>
</dbReference>
<dbReference type="Pfam" id="PF00004">
    <property type="entry name" value="AAA"/>
    <property type="match status" value="1"/>
</dbReference>
<feature type="domain" description="AAA+ ATPase" evidence="2">
    <location>
        <begin position="486"/>
        <end position="611"/>
    </location>
</feature>
<dbReference type="InterPro" id="IPR027417">
    <property type="entry name" value="P-loop_NTPase"/>
</dbReference>
<name>A0A9P6VNH1_9HELO</name>
<organism evidence="3 4">
    <name type="scientific">Hyphodiscus hymeniophilus</name>
    <dbReference type="NCBI Taxonomy" id="353542"/>
    <lineage>
        <taxon>Eukaryota</taxon>
        <taxon>Fungi</taxon>
        <taxon>Dikarya</taxon>
        <taxon>Ascomycota</taxon>
        <taxon>Pezizomycotina</taxon>
        <taxon>Leotiomycetes</taxon>
        <taxon>Helotiales</taxon>
        <taxon>Hyphodiscaceae</taxon>
        <taxon>Hyphodiscus</taxon>
    </lineage>
</organism>
<dbReference type="InterPro" id="IPR003959">
    <property type="entry name" value="ATPase_AAA_core"/>
</dbReference>
<gene>
    <name evidence="3" type="ORF">D0Z07_1731</name>
</gene>
<dbReference type="EMBL" id="VNKQ01000004">
    <property type="protein sequence ID" value="KAG0651263.1"/>
    <property type="molecule type" value="Genomic_DNA"/>
</dbReference>
<dbReference type="OrthoDB" id="10042665at2759"/>
<dbReference type="InterPro" id="IPR054289">
    <property type="entry name" value="DUF7025"/>
</dbReference>
<proteinExistence type="predicted"/>
<dbReference type="InterPro" id="IPR003593">
    <property type="entry name" value="AAA+_ATPase"/>
</dbReference>
<protein>
    <submittedName>
        <fullName evidence="3">ATPase family AAA domain-containing 3B</fullName>
    </submittedName>
</protein>
<dbReference type="Proteomes" id="UP000785200">
    <property type="component" value="Unassembled WGS sequence"/>
</dbReference>
<accession>A0A9P6VNH1</accession>
<reference evidence="3" key="1">
    <citation type="submission" date="2019-07" db="EMBL/GenBank/DDBJ databases">
        <title>Hyphodiscus hymeniophilus genome sequencing and assembly.</title>
        <authorList>
            <person name="Kramer G."/>
            <person name="Nodwell J."/>
        </authorList>
    </citation>
    <scope>NUCLEOTIDE SEQUENCE</scope>
    <source>
        <strain evidence="3">ATCC 34498</strain>
    </source>
</reference>
<dbReference type="GO" id="GO:0005524">
    <property type="term" value="F:ATP binding"/>
    <property type="evidence" value="ECO:0007669"/>
    <property type="project" value="InterPro"/>
</dbReference>
<dbReference type="PANTHER" id="PTHR46411:SF2">
    <property type="entry name" value="AAA+ ATPASE DOMAIN-CONTAINING PROTEIN"/>
    <property type="match status" value="1"/>
</dbReference>
<feature type="compositionally biased region" description="Basic and acidic residues" evidence="1">
    <location>
        <begin position="1"/>
        <end position="11"/>
    </location>
</feature>
<evidence type="ECO:0000256" key="1">
    <source>
        <dbReference type="SAM" id="MobiDB-lite"/>
    </source>
</evidence>
<evidence type="ECO:0000313" key="3">
    <source>
        <dbReference type="EMBL" id="KAG0651263.1"/>
    </source>
</evidence>
<dbReference type="Gene3D" id="3.40.50.300">
    <property type="entry name" value="P-loop containing nucleotide triphosphate hydrolases"/>
    <property type="match status" value="1"/>
</dbReference>
<evidence type="ECO:0000313" key="4">
    <source>
        <dbReference type="Proteomes" id="UP000785200"/>
    </source>
</evidence>
<dbReference type="GO" id="GO:0016887">
    <property type="term" value="F:ATP hydrolysis activity"/>
    <property type="evidence" value="ECO:0007669"/>
    <property type="project" value="InterPro"/>
</dbReference>
<dbReference type="CDD" id="cd19481">
    <property type="entry name" value="RecA-like_protease"/>
    <property type="match status" value="1"/>
</dbReference>
<sequence length="694" mass="79063">MKPDIEPLRETSEDEGTPEDTEDDSVSVDGPPSPGPVMKCQVREYEERHNFKGEKVMKLVEDKKSELDEKDEGKDFAMISYKIANLLPWTVSRRTAPEPYPDDFLPRADQFTAFTDSIVTRLEVNSLDIQKALRDVIKSYPGQSFNGETVILNGMLKCIFHYREELEIYRQNSTERSAKWHIGLLLRFMGKELLRSIRSYKAHVESVPANPCIEFHDLWMAFVPGEIMITGQNESKQIMILQSTELLKDSCGGQIWSITGRCFTHDGTNFGYSDKIIQVDGFSGTKEIWKLSIYPLKYYGNKEAIENIKEELIARGRKFCALAGGFHHRAYVGTASTVSEEYEKVEGTRTPCPPAGSQWKYRMDTVTLTREQVNSRIMVDTRTFNAFNTQNRIWLVERHKSFSGNEEDANPPARGDLMICDYQIPGFTLFDKKWCLFSVDFVQPIQFNTKAFESLLIPQKRKELVHALVKNHGTDDFDDLIKGKGKGLVFVLYGEPGVGKTFTAESIADDIKRPLYVLNTGELGVAPHSVETNLTTALKLATRWGAIVLIDEADVFLEQRTIHDLTRNSLVSLFLRVLEYYVGILFLTTNRLTSFDLAFKSRIHLALKYSALNQEMRKELWKVFIERTAKGVLQNWPESVNIKGRQIKNTIRTANTLAKSKIKALGREHIEVVLETMAELEEDLNSSTQDVVLS</sequence>
<dbReference type="Pfam" id="PF22942">
    <property type="entry name" value="DUF7025"/>
    <property type="match status" value="1"/>
</dbReference>
<keyword evidence="4" id="KW-1185">Reference proteome</keyword>
<comment type="caution">
    <text evidence="3">The sequence shown here is derived from an EMBL/GenBank/DDBJ whole genome shotgun (WGS) entry which is preliminary data.</text>
</comment>